<dbReference type="VEuPathDB" id="FungiDB:MMYC01_204835"/>
<feature type="domain" description="Serine hydrolase" evidence="3">
    <location>
        <begin position="18"/>
        <end position="250"/>
    </location>
</feature>
<evidence type="ECO:0000313" key="6">
    <source>
        <dbReference type="Proteomes" id="UP000078237"/>
    </source>
</evidence>
<reference evidence="5 6" key="3">
    <citation type="submission" date="2016-01" db="EMBL/GenBank/DDBJ databases">
        <title>Madurella mycetomatis genome sequencing.</title>
        <authorList>
            <person name="Van De Sande W."/>
        </authorList>
    </citation>
    <scope>NUCLEOTIDE SEQUENCE [LARGE SCALE GENOMIC DNA]</scope>
    <source>
        <strain evidence="5">Mm55</strain>
        <strain evidence="6">mm55</strain>
    </source>
</reference>
<evidence type="ECO:0000256" key="2">
    <source>
        <dbReference type="ARBA" id="ARBA00022801"/>
    </source>
</evidence>
<evidence type="ECO:0000313" key="5">
    <source>
        <dbReference type="EMBL" id="KXX81826.1"/>
    </source>
</evidence>
<dbReference type="Pfam" id="PF03959">
    <property type="entry name" value="FSH1"/>
    <property type="match status" value="1"/>
</dbReference>
<proteinExistence type="inferred from homology"/>
<gene>
    <name evidence="5" type="ORF">MMYC01_201862</name>
    <name evidence="4" type="ORF">MMYC01_204835</name>
</gene>
<protein>
    <submittedName>
        <fullName evidence="5">Esterase LovG</fullName>
    </submittedName>
</protein>
<name>A0A175WDR8_9PEZI</name>
<dbReference type="SUPFAM" id="SSF53474">
    <property type="entry name" value="alpha/beta-Hydrolases"/>
    <property type="match status" value="1"/>
</dbReference>
<organism evidence="5 6">
    <name type="scientific">Madurella mycetomatis</name>
    <dbReference type="NCBI Taxonomy" id="100816"/>
    <lineage>
        <taxon>Eukaryota</taxon>
        <taxon>Fungi</taxon>
        <taxon>Dikarya</taxon>
        <taxon>Ascomycota</taxon>
        <taxon>Pezizomycotina</taxon>
        <taxon>Sordariomycetes</taxon>
        <taxon>Sordariomycetidae</taxon>
        <taxon>Sordariales</taxon>
        <taxon>Sordariales incertae sedis</taxon>
        <taxon>Madurella</taxon>
    </lineage>
</organism>
<keyword evidence="6" id="KW-1185">Reference proteome</keyword>
<dbReference type="InterPro" id="IPR050593">
    <property type="entry name" value="LovG"/>
</dbReference>
<dbReference type="Gene3D" id="3.40.50.1820">
    <property type="entry name" value="alpha/beta hydrolase"/>
    <property type="match status" value="1"/>
</dbReference>
<evidence type="ECO:0000313" key="4">
    <source>
        <dbReference type="EMBL" id="KXX79162.1"/>
    </source>
</evidence>
<dbReference type="OrthoDB" id="2094269at2759"/>
<dbReference type="InterPro" id="IPR029058">
    <property type="entry name" value="AB_hydrolase_fold"/>
</dbReference>
<evidence type="ECO:0000259" key="3">
    <source>
        <dbReference type="Pfam" id="PF03959"/>
    </source>
</evidence>
<dbReference type="PANTHER" id="PTHR48070:SF3">
    <property type="entry name" value="ESTERASE DBAE-RELATED"/>
    <property type="match status" value="1"/>
</dbReference>
<dbReference type="GO" id="GO:0016787">
    <property type="term" value="F:hydrolase activity"/>
    <property type="evidence" value="ECO:0007669"/>
    <property type="project" value="UniProtKB-KW"/>
</dbReference>
<evidence type="ECO:0000256" key="1">
    <source>
        <dbReference type="ARBA" id="ARBA00005863"/>
    </source>
</evidence>
<dbReference type="VEuPathDB" id="FungiDB:MMYC01_201862"/>
<dbReference type="GO" id="GO:0005737">
    <property type="term" value="C:cytoplasm"/>
    <property type="evidence" value="ECO:0007669"/>
    <property type="project" value="TreeGrafter"/>
</dbReference>
<sequence>MARIRASTRDEAHALSLPRILCLHGGGSNARIFKAQTRTLRSELANHFRFVFADGPFASEPGPDVNSAYANFGPFRRWLRSGPHHPHISPEEAVSRIEESIYEAMDRDNLQGATGDFVAVLGFSQGAKLAASLLFRQQVRAQKLGKYLAGTNFKFAVVMNGRGPLIAMDPYLLLNSALADASQITLDQRPTPEDVRRREHILRLPTIHVHGLQDPGLPLHRYLLQDYCSTEARVVEWDGRHRVPIKTKDVAPLVWEILRMAAETGVELK</sequence>
<accession>A0A175WDR8</accession>
<reference evidence="5" key="1">
    <citation type="submission" date="2015-06" db="EMBL/GenBank/DDBJ databases">
        <authorList>
            <person name="Hoefler B.C."/>
            <person name="Straight P.D."/>
        </authorList>
    </citation>
    <scope>NUCLEOTIDE SEQUENCE [LARGE SCALE GENOMIC DNA]</scope>
    <source>
        <strain evidence="5">Mm55</strain>
    </source>
</reference>
<dbReference type="AlphaFoldDB" id="A0A175WDR8"/>
<dbReference type="InterPro" id="IPR005645">
    <property type="entry name" value="FSH-like_dom"/>
</dbReference>
<comment type="caution">
    <text evidence="5">The sequence shown here is derived from an EMBL/GenBank/DDBJ whole genome shotgun (WGS) entry which is preliminary data.</text>
</comment>
<comment type="similarity">
    <text evidence="1">Belongs to the LovG family.</text>
</comment>
<dbReference type="EMBL" id="LCTW02000026">
    <property type="protein sequence ID" value="KXX81826.1"/>
    <property type="molecule type" value="Genomic_DNA"/>
</dbReference>
<dbReference type="GO" id="GO:0005634">
    <property type="term" value="C:nucleus"/>
    <property type="evidence" value="ECO:0007669"/>
    <property type="project" value="TreeGrafter"/>
</dbReference>
<reference evidence="6" key="2">
    <citation type="submission" date="2015-06" db="EMBL/GenBank/DDBJ databases">
        <authorList>
            <person name="van de Sande W.W.J."/>
        </authorList>
    </citation>
    <scope>NUCLEOTIDE SEQUENCE [LARGE SCALE GENOMIC DNA]</scope>
    <source>
        <strain evidence="6">mm55</strain>
    </source>
</reference>
<dbReference type="Proteomes" id="UP000078237">
    <property type="component" value="Unassembled WGS sequence"/>
</dbReference>
<dbReference type="PANTHER" id="PTHR48070">
    <property type="entry name" value="ESTERASE OVCA2"/>
    <property type="match status" value="1"/>
</dbReference>
<keyword evidence="2" id="KW-0378">Hydrolase</keyword>
<dbReference type="GO" id="GO:0044550">
    <property type="term" value="P:secondary metabolite biosynthetic process"/>
    <property type="evidence" value="ECO:0007669"/>
    <property type="project" value="TreeGrafter"/>
</dbReference>
<dbReference type="EMBL" id="LCTW02000095">
    <property type="protein sequence ID" value="KXX79162.1"/>
    <property type="molecule type" value="Genomic_DNA"/>
</dbReference>